<keyword evidence="1" id="KW-0732">Signal</keyword>
<evidence type="ECO:0000256" key="1">
    <source>
        <dbReference type="SAM" id="SignalP"/>
    </source>
</evidence>
<feature type="chain" id="PRO_5009750740" description="BNR/Asp-box repeat containing protein" evidence="1">
    <location>
        <begin position="22"/>
        <end position="447"/>
    </location>
</feature>
<evidence type="ECO:0000313" key="3">
    <source>
        <dbReference type="EMBL" id="SCX80194.1"/>
    </source>
</evidence>
<evidence type="ECO:0000313" key="5">
    <source>
        <dbReference type="Proteomes" id="UP000182998"/>
    </source>
</evidence>
<dbReference type="InterPro" id="IPR036278">
    <property type="entry name" value="Sialidase_sf"/>
</dbReference>
<dbReference type="Proteomes" id="UP000182998">
    <property type="component" value="Unassembled WGS sequence"/>
</dbReference>
<evidence type="ECO:0000313" key="2">
    <source>
        <dbReference type="EMBL" id="CEG60505.1"/>
    </source>
</evidence>
<protein>
    <recommendedName>
        <fullName evidence="6">BNR/Asp-box repeat containing protein</fullName>
    </recommendedName>
</protein>
<dbReference type="RefSeq" id="WP_045098907.1">
    <property type="nucleotide sequence ID" value="NZ_CP020614.1"/>
</dbReference>
<organism evidence="2 4">
    <name type="scientific">Legionella micdadei</name>
    <name type="common">Tatlockia micdadei</name>
    <dbReference type="NCBI Taxonomy" id="451"/>
    <lineage>
        <taxon>Bacteria</taxon>
        <taxon>Pseudomonadati</taxon>
        <taxon>Pseudomonadota</taxon>
        <taxon>Gammaproteobacteria</taxon>
        <taxon>Legionellales</taxon>
        <taxon>Legionellaceae</taxon>
        <taxon>Legionella</taxon>
    </lineage>
</organism>
<dbReference type="KEGG" id="tmc:LMI_1193"/>
<proteinExistence type="predicted"/>
<reference evidence="4" key="1">
    <citation type="submission" date="2014-09" db="EMBL/GenBank/DDBJ databases">
        <authorList>
            <person name="Gomez-Valero L."/>
        </authorList>
    </citation>
    <scope>NUCLEOTIDE SEQUENCE [LARGE SCALE GENOMIC DNA]</scope>
    <source>
        <strain evidence="4">ATCC33218</strain>
    </source>
</reference>
<dbReference type="EMBL" id="FMVN01000001">
    <property type="protein sequence ID" value="SCX80194.1"/>
    <property type="molecule type" value="Genomic_DNA"/>
</dbReference>
<feature type="signal peptide" evidence="1">
    <location>
        <begin position="1"/>
        <end position="21"/>
    </location>
</feature>
<dbReference type="Proteomes" id="UP000032414">
    <property type="component" value="Chromosome I"/>
</dbReference>
<dbReference type="EMBL" id="LN614830">
    <property type="protein sequence ID" value="CEG60505.1"/>
    <property type="molecule type" value="Genomic_DNA"/>
</dbReference>
<accession>A0A098GEW0</accession>
<dbReference type="SUPFAM" id="SSF50939">
    <property type="entry name" value="Sialidases"/>
    <property type="match status" value="2"/>
</dbReference>
<dbReference type="CDD" id="cd15482">
    <property type="entry name" value="Sialidase_non-viral"/>
    <property type="match status" value="1"/>
</dbReference>
<dbReference type="OrthoDB" id="9787204at2"/>
<dbReference type="STRING" id="451.B6N58_09545"/>
<dbReference type="AlphaFoldDB" id="A0A098GEW0"/>
<dbReference type="PATRIC" id="fig|451.8.peg.1801"/>
<reference evidence="2" key="2">
    <citation type="submission" date="2014-09" db="EMBL/GenBank/DDBJ databases">
        <authorList>
            <person name="GOMEZ-VALERO Laura"/>
        </authorList>
    </citation>
    <scope>NUCLEOTIDE SEQUENCE</scope>
    <source>
        <strain evidence="2">ATCC33218</strain>
    </source>
</reference>
<gene>
    <name evidence="2" type="ORF">LMI_1193</name>
    <name evidence="3" type="ORF">SAMN02982997_00085</name>
</gene>
<keyword evidence="5" id="KW-1185">Reference proteome</keyword>
<evidence type="ECO:0000313" key="4">
    <source>
        <dbReference type="Proteomes" id="UP000032414"/>
    </source>
</evidence>
<name>A0A098GEW0_LEGMI</name>
<sequence>MKKSMCLTVISMACVSASCFADPSIYQNARLYINTALNRLDAVSCDKTATQCVAVGFGGEYHLHERLAYTSQDGGLTWSDPIALASPKEEITPVLNDSPNPANINCDESGQQCIVTSSAIIERVPTPVVYITKDGGLTWSAPKTLPLPKGVNKTQVYGNNSLFTAISCDQAGVVCTIAGGLAGDREAVPLIYTTKNAGEVWKLFSSLRQPSYQAPSSIYHGTSLSGVSCNFSGRNCVAVGNSVISTSFFSEHYSSHPVAYYTQDGGDHWSKPVVLSMEETDSNAGTLVDVACDGAGMQCTTIGYIYDFYKTAYQPFSFTTRNGGVDWDNMNPITPKEGEYVLNSMHCDDSGKHCVAVGSEIKHIATIPFLKPLIYSTNNAGKIWEKDNERPFPTSAKLNDIFCNNTGERCLAVGAQIDTNSLAAKQLKGLLNQRAPFPLHKPQSLKK</sequence>
<evidence type="ECO:0008006" key="6">
    <source>
        <dbReference type="Google" id="ProtNLM"/>
    </source>
</evidence>
<dbReference type="HOGENOM" id="CLU_612397_0_0_6"/>
<reference evidence="3 5" key="3">
    <citation type="submission" date="2016-10" db="EMBL/GenBank/DDBJ databases">
        <authorList>
            <person name="Varghese N."/>
            <person name="Submissions S."/>
        </authorList>
    </citation>
    <scope>NUCLEOTIDE SEQUENCE [LARGE SCALE GENOMIC DNA]</scope>
    <source>
        <strain evidence="3 5">ATCC 33218</strain>
    </source>
</reference>
<dbReference type="InterPro" id="IPR015943">
    <property type="entry name" value="WD40/YVTN_repeat-like_dom_sf"/>
</dbReference>
<dbReference type="PROSITE" id="PS51257">
    <property type="entry name" value="PROKAR_LIPOPROTEIN"/>
    <property type="match status" value="1"/>
</dbReference>
<dbReference type="Gene3D" id="2.130.10.10">
    <property type="entry name" value="YVTN repeat-like/Quinoprotein amine dehydrogenase"/>
    <property type="match status" value="1"/>
</dbReference>